<evidence type="ECO:0000313" key="2">
    <source>
        <dbReference type="EMBL" id="GAA2770353.1"/>
    </source>
</evidence>
<gene>
    <name evidence="2" type="ORF">GCM10010521_54180</name>
</gene>
<protein>
    <submittedName>
        <fullName evidence="2">Uncharacterized protein</fullName>
    </submittedName>
</protein>
<proteinExistence type="predicted"/>
<evidence type="ECO:0000256" key="1">
    <source>
        <dbReference type="SAM" id="MobiDB-lite"/>
    </source>
</evidence>
<name>A0ABN3UYQ5_9ACTN</name>
<feature type="region of interest" description="Disordered" evidence="1">
    <location>
        <begin position="147"/>
        <end position="175"/>
    </location>
</feature>
<feature type="compositionally biased region" description="Polar residues" evidence="1">
    <location>
        <begin position="63"/>
        <end position="75"/>
    </location>
</feature>
<feature type="region of interest" description="Disordered" evidence="1">
    <location>
        <begin position="52"/>
        <end position="78"/>
    </location>
</feature>
<evidence type="ECO:0000313" key="3">
    <source>
        <dbReference type="Proteomes" id="UP001500893"/>
    </source>
</evidence>
<sequence length="175" mass="18815">MDRVRPGAAGSVRLYQRGDGEGVAVADGGGSGMRRGIDALQEFKGKLDNALSDFEEGHGSPSKIAQQSLSRSSFGGTHAPFDEASDLHTAYETVHARLTHLSKTLGLHIESLRLASHAADATYDGTEDEVHQRFWQIRTQLGAQYQKDVEKAAAADKQGAGHERGNKSTGKTDLR</sequence>
<reference evidence="2 3" key="1">
    <citation type="journal article" date="2019" name="Int. J. Syst. Evol. Microbiol.">
        <title>The Global Catalogue of Microorganisms (GCM) 10K type strain sequencing project: providing services to taxonomists for standard genome sequencing and annotation.</title>
        <authorList>
            <consortium name="The Broad Institute Genomics Platform"/>
            <consortium name="The Broad Institute Genome Sequencing Center for Infectious Disease"/>
            <person name="Wu L."/>
            <person name="Ma J."/>
        </authorList>
    </citation>
    <scope>NUCLEOTIDE SEQUENCE [LARGE SCALE GENOMIC DNA]</scope>
    <source>
        <strain evidence="2 3">JCM 11574</strain>
    </source>
</reference>
<organism evidence="2 3">
    <name type="scientific">Streptomyces rameus</name>
    <dbReference type="NCBI Taxonomy" id="68261"/>
    <lineage>
        <taxon>Bacteria</taxon>
        <taxon>Bacillati</taxon>
        <taxon>Actinomycetota</taxon>
        <taxon>Actinomycetes</taxon>
        <taxon>Kitasatosporales</taxon>
        <taxon>Streptomycetaceae</taxon>
        <taxon>Streptomyces</taxon>
    </lineage>
</organism>
<dbReference type="Proteomes" id="UP001500893">
    <property type="component" value="Unassembled WGS sequence"/>
</dbReference>
<keyword evidence="3" id="KW-1185">Reference proteome</keyword>
<feature type="region of interest" description="Disordered" evidence="1">
    <location>
        <begin position="1"/>
        <end position="30"/>
    </location>
</feature>
<dbReference type="EMBL" id="BAAAVM010000098">
    <property type="protein sequence ID" value="GAA2770353.1"/>
    <property type="molecule type" value="Genomic_DNA"/>
</dbReference>
<accession>A0ABN3UYQ5</accession>
<comment type="caution">
    <text evidence="2">The sequence shown here is derived from an EMBL/GenBank/DDBJ whole genome shotgun (WGS) entry which is preliminary data.</text>
</comment>